<evidence type="ECO:0000313" key="14">
    <source>
        <dbReference type="RefSeq" id="XP_067158393.1"/>
    </source>
</evidence>
<dbReference type="RefSeq" id="XP_067158391.1">
    <property type="nucleotide sequence ID" value="XM_067302290.1"/>
</dbReference>
<dbReference type="RefSeq" id="XP_067158384.1">
    <property type="nucleotide sequence ID" value="XM_067302283.1"/>
</dbReference>
<evidence type="ECO:0000313" key="5">
    <source>
        <dbReference type="RefSeq" id="XP_067158383.1"/>
    </source>
</evidence>
<dbReference type="RefSeq" id="XP_067158387.1">
    <property type="nucleotide sequence ID" value="XM_067302286.1"/>
</dbReference>
<dbReference type="RefSeq" id="XP_067158383.1">
    <property type="nucleotide sequence ID" value="XM_067302282.1"/>
</dbReference>
<dbReference type="RefSeq" id="XP_067158397.1">
    <property type="nucleotide sequence ID" value="XM_067302296.1"/>
</dbReference>
<evidence type="ECO:0000313" key="13">
    <source>
        <dbReference type="RefSeq" id="XP_067158392.1"/>
    </source>
</evidence>
<reference evidence="3 4" key="1">
    <citation type="submission" date="2025-05" db="UniProtKB">
        <authorList>
            <consortium name="RefSeq"/>
        </authorList>
    </citation>
    <scope>IDENTIFICATION</scope>
    <source>
        <tissue evidence="3 4">Blood</tissue>
    </source>
</reference>
<evidence type="ECO:0000313" key="4">
    <source>
        <dbReference type="RefSeq" id="XP_067158382.1"/>
    </source>
</evidence>
<keyword evidence="2" id="KW-1185">Reference proteome</keyword>
<dbReference type="RefSeq" id="XP_067158381.1">
    <property type="nucleotide sequence ID" value="XM_067302280.1"/>
</dbReference>
<evidence type="ECO:0000256" key="1">
    <source>
        <dbReference type="SAM" id="MobiDB-lite"/>
    </source>
</evidence>
<feature type="compositionally biased region" description="Basic and acidic residues" evidence="1">
    <location>
        <begin position="265"/>
        <end position="286"/>
    </location>
</feature>
<name>A0ABM4F0A8_9AVES</name>
<evidence type="ECO:0000313" key="9">
    <source>
        <dbReference type="RefSeq" id="XP_067158388.1"/>
    </source>
</evidence>
<feature type="region of interest" description="Disordered" evidence="1">
    <location>
        <begin position="229"/>
        <end position="297"/>
    </location>
</feature>
<evidence type="ECO:0000313" key="17">
    <source>
        <dbReference type="RefSeq" id="XP_067158396.1"/>
    </source>
</evidence>
<dbReference type="RefSeq" id="XP_067158390.1">
    <property type="nucleotide sequence ID" value="XM_067302289.1"/>
</dbReference>
<dbReference type="GeneID" id="106498818"/>
<evidence type="ECO:0000313" key="16">
    <source>
        <dbReference type="RefSeq" id="XP_067158395.1"/>
    </source>
</evidence>
<evidence type="ECO:0000313" key="11">
    <source>
        <dbReference type="RefSeq" id="XP_067158390.1"/>
    </source>
</evidence>
<evidence type="ECO:0000313" key="15">
    <source>
        <dbReference type="RefSeq" id="XP_067158394.1"/>
    </source>
</evidence>
<dbReference type="RefSeq" id="XP_067158392.1">
    <property type="nucleotide sequence ID" value="XM_067302291.1"/>
</dbReference>
<evidence type="ECO:0000313" key="12">
    <source>
        <dbReference type="RefSeq" id="XP_067158391.1"/>
    </source>
</evidence>
<protein>
    <submittedName>
        <fullName evidence="3 4">Uncharacterized protein isoform X1</fullName>
    </submittedName>
</protein>
<organism evidence="2 12">
    <name type="scientific">Apteryx mantelli</name>
    <name type="common">North Island brown kiwi</name>
    <dbReference type="NCBI Taxonomy" id="2696672"/>
    <lineage>
        <taxon>Eukaryota</taxon>
        <taxon>Metazoa</taxon>
        <taxon>Chordata</taxon>
        <taxon>Craniata</taxon>
        <taxon>Vertebrata</taxon>
        <taxon>Euteleostomi</taxon>
        <taxon>Archelosauria</taxon>
        <taxon>Archosauria</taxon>
        <taxon>Dinosauria</taxon>
        <taxon>Saurischia</taxon>
        <taxon>Theropoda</taxon>
        <taxon>Coelurosauria</taxon>
        <taxon>Aves</taxon>
        <taxon>Palaeognathae</taxon>
        <taxon>Apterygiformes</taxon>
        <taxon>Apterygidae</taxon>
        <taxon>Apteryx</taxon>
    </lineage>
</organism>
<evidence type="ECO:0000313" key="7">
    <source>
        <dbReference type="RefSeq" id="XP_067158385.1"/>
    </source>
</evidence>
<dbReference type="RefSeq" id="XP_067158395.1">
    <property type="nucleotide sequence ID" value="XM_067302294.1"/>
</dbReference>
<dbReference type="RefSeq" id="XP_067158389.1">
    <property type="nucleotide sequence ID" value="XM_067302288.1"/>
</dbReference>
<dbReference type="Proteomes" id="UP001652627">
    <property type="component" value="Chromosome 10"/>
</dbReference>
<dbReference type="PROSITE" id="PS51257">
    <property type="entry name" value="PROKAR_LIPOPROTEIN"/>
    <property type="match status" value="1"/>
</dbReference>
<accession>A0ABM4F0A8</accession>
<gene>
    <name evidence="3 4 5 6 7 8 9 10 11 12 13 14 15 16 17 18" type="primary">LOC106498818</name>
</gene>
<evidence type="ECO:0000313" key="6">
    <source>
        <dbReference type="RefSeq" id="XP_067158384.1"/>
    </source>
</evidence>
<evidence type="ECO:0000313" key="8">
    <source>
        <dbReference type="RefSeq" id="XP_067158387.1"/>
    </source>
</evidence>
<dbReference type="RefSeq" id="XP_067158382.1">
    <property type="nucleotide sequence ID" value="XM_067302281.1"/>
</dbReference>
<dbReference type="RefSeq" id="XP_067158396.1">
    <property type="nucleotide sequence ID" value="XM_067302295.1"/>
</dbReference>
<dbReference type="RefSeq" id="XP_067158393.1">
    <property type="nucleotide sequence ID" value="XM_067302292.1"/>
</dbReference>
<evidence type="ECO:0000313" key="10">
    <source>
        <dbReference type="RefSeq" id="XP_067158389.1"/>
    </source>
</evidence>
<evidence type="ECO:0000313" key="2">
    <source>
        <dbReference type="Proteomes" id="UP001652627"/>
    </source>
</evidence>
<sequence>MLNLKKQQYQLLGYIFGIFSCLPVTTRGRSHTQPLLPPAPASPTAVAPRACLKTASSIFEVPTAETSGFVAGDLPHCRAPAAQLALVDQYFSLVMLIALWLTFVSLSCSLLDKLYSWSAERRKCRAQSPLLVLGTAGTAWLRATALPFLHGQLPPEDMYGGIFRAGRFDTSSVRREAGTQVLLSPCLPELDISLLPLACMSDHTYHIGFLSPEHQLDAQEQRIYQLQTKQRERRGRQTWSRNAAGSSSSARTWMPATSRRRKLRSREGRFSSKQQKREGKEGERTVGARMDFPNTKL</sequence>
<dbReference type="RefSeq" id="XP_067158388.1">
    <property type="nucleotide sequence ID" value="XM_067302287.1"/>
</dbReference>
<evidence type="ECO:0000313" key="3">
    <source>
        <dbReference type="RefSeq" id="XP_067158381.1"/>
    </source>
</evidence>
<proteinExistence type="predicted"/>
<evidence type="ECO:0000313" key="18">
    <source>
        <dbReference type="RefSeq" id="XP_067158397.1"/>
    </source>
</evidence>
<dbReference type="RefSeq" id="XP_067158385.1">
    <property type="nucleotide sequence ID" value="XM_067302284.1"/>
</dbReference>
<dbReference type="RefSeq" id="XP_067158394.1">
    <property type="nucleotide sequence ID" value="XM_067302293.1"/>
</dbReference>